<dbReference type="EMBL" id="WPIK01000002">
    <property type="protein sequence ID" value="MVN20472.1"/>
    <property type="molecule type" value="Genomic_DNA"/>
</dbReference>
<evidence type="ECO:0000313" key="2">
    <source>
        <dbReference type="EMBL" id="MVN20472.1"/>
    </source>
</evidence>
<organism evidence="2 3">
    <name type="scientific">Mucilaginibacter arboris</name>
    <dbReference type="NCBI Taxonomy" id="2682090"/>
    <lineage>
        <taxon>Bacteria</taxon>
        <taxon>Pseudomonadati</taxon>
        <taxon>Bacteroidota</taxon>
        <taxon>Sphingobacteriia</taxon>
        <taxon>Sphingobacteriales</taxon>
        <taxon>Sphingobacteriaceae</taxon>
        <taxon>Mucilaginibacter</taxon>
    </lineage>
</organism>
<gene>
    <name evidence="2" type="ORF">GO621_02850</name>
</gene>
<comment type="caution">
    <text evidence="2">The sequence shown here is derived from an EMBL/GenBank/DDBJ whole genome shotgun (WGS) entry which is preliminary data.</text>
</comment>
<dbReference type="Gene3D" id="2.60.40.1190">
    <property type="match status" value="1"/>
</dbReference>
<dbReference type="AlphaFoldDB" id="A0A7K1ST38"/>
<evidence type="ECO:0000259" key="1">
    <source>
        <dbReference type="Pfam" id="PF16011"/>
    </source>
</evidence>
<dbReference type="SUPFAM" id="SSF49344">
    <property type="entry name" value="CBD9-like"/>
    <property type="match status" value="1"/>
</dbReference>
<feature type="domain" description="Carbohydrate-binding" evidence="1">
    <location>
        <begin position="36"/>
        <end position="222"/>
    </location>
</feature>
<proteinExistence type="predicted"/>
<reference evidence="2 3" key="1">
    <citation type="submission" date="2019-12" db="EMBL/GenBank/DDBJ databases">
        <title>Mucilaginibacter sp. HMF7410 genome sequencing and assembly.</title>
        <authorList>
            <person name="Kang H."/>
            <person name="Cha I."/>
            <person name="Kim H."/>
            <person name="Joh K."/>
        </authorList>
    </citation>
    <scope>NUCLEOTIDE SEQUENCE [LARGE SCALE GENOMIC DNA]</scope>
    <source>
        <strain evidence="2 3">HMF7410</strain>
    </source>
</reference>
<keyword evidence="3" id="KW-1185">Reference proteome</keyword>
<accession>A0A7K1ST38</accession>
<dbReference type="InterPro" id="IPR010502">
    <property type="entry name" value="Carb-bd_dom_fam9"/>
</dbReference>
<name>A0A7K1ST38_9SPHI</name>
<dbReference type="GO" id="GO:0004553">
    <property type="term" value="F:hydrolase activity, hydrolyzing O-glycosyl compounds"/>
    <property type="evidence" value="ECO:0007669"/>
    <property type="project" value="InterPro"/>
</dbReference>
<sequence>MISFCCPDPFSYPMKQLKIPFLSSLNTDFSLDHIDLQLNKLPPQSLDYLLWSEGSYKPEVCFRIGHNNTCIFLKFTVMEDHLRMVYNQINDPVYKDSCVEFFIGIENDSNYYNLEFNCAGTCSVGYGSNKFDRKELPSDIIANIATQTKLWRLNGDFSYCWEITLMIPVTIFIHHPDVNLNGLDCRVNFFKCGDDLPQPHFLAWNKVGSEKPNFHLSEFFGKALFLAEQETLLPN</sequence>
<dbReference type="GO" id="GO:0016052">
    <property type="term" value="P:carbohydrate catabolic process"/>
    <property type="evidence" value="ECO:0007669"/>
    <property type="project" value="InterPro"/>
</dbReference>
<dbReference type="CDD" id="cd09620">
    <property type="entry name" value="CBM9_like_3"/>
    <property type="match status" value="1"/>
</dbReference>
<dbReference type="GO" id="GO:0030246">
    <property type="term" value="F:carbohydrate binding"/>
    <property type="evidence" value="ECO:0007669"/>
    <property type="project" value="InterPro"/>
</dbReference>
<dbReference type="Proteomes" id="UP000462014">
    <property type="component" value="Unassembled WGS sequence"/>
</dbReference>
<dbReference type="Pfam" id="PF16011">
    <property type="entry name" value="CBM9_2"/>
    <property type="match status" value="1"/>
</dbReference>
<protein>
    <recommendedName>
        <fullName evidence="1">Carbohydrate-binding domain-containing protein</fullName>
    </recommendedName>
</protein>
<evidence type="ECO:0000313" key="3">
    <source>
        <dbReference type="Proteomes" id="UP000462014"/>
    </source>
</evidence>